<evidence type="ECO:0000259" key="21">
    <source>
        <dbReference type="PROSITE" id="PS50855"/>
    </source>
</evidence>
<keyword evidence="15 19" id="KW-0408">Iron</keyword>
<dbReference type="GO" id="GO:0046872">
    <property type="term" value="F:metal ion binding"/>
    <property type="evidence" value="ECO:0007669"/>
    <property type="project" value="UniProtKB-KW"/>
</dbReference>
<evidence type="ECO:0000256" key="1">
    <source>
        <dbReference type="ARBA" id="ARBA00004141"/>
    </source>
</evidence>
<dbReference type="InterPro" id="IPR023615">
    <property type="entry name" value="Cyt_c_Oxase_su1_BS"/>
</dbReference>
<dbReference type="AlphaFoldDB" id="A0A023UP41"/>
<feature type="transmembrane region" description="Helical" evidence="20">
    <location>
        <begin position="66"/>
        <end position="91"/>
    </location>
</feature>
<dbReference type="GO" id="GO:0015990">
    <property type="term" value="P:electron transport coupled proton transport"/>
    <property type="evidence" value="ECO:0007669"/>
    <property type="project" value="TreeGrafter"/>
</dbReference>
<keyword evidence="17 19" id="KW-0472">Membrane</keyword>
<keyword evidence="19 22" id="KW-0496">Mitochondrion</keyword>
<dbReference type="GeneID" id="19350966"/>
<dbReference type="GO" id="GO:0045277">
    <property type="term" value="C:respiratory chain complex IV"/>
    <property type="evidence" value="ECO:0007669"/>
    <property type="project" value="InterPro"/>
</dbReference>
<feature type="transmembrane region" description="Helical" evidence="20">
    <location>
        <begin position="22"/>
        <end position="46"/>
    </location>
</feature>
<reference evidence="22" key="1">
    <citation type="journal article" date="2014" name="Proc. Natl. Acad. Sci. U.S.A.">
        <title>Massive programmed translational jumping in mitochondria.</title>
        <authorList>
            <person name="Lang B.F."/>
            <person name="Jakubkova M."/>
            <person name="Hegedusova E."/>
            <person name="Daoud R."/>
            <person name="Forget L."/>
            <person name="Brejova B."/>
            <person name="Vinar T."/>
            <person name="Kosa P."/>
            <person name="Fricova D."/>
            <person name="Nebohacova M."/>
            <person name="Griac P."/>
            <person name="Tomaska L."/>
            <person name="Burger G."/>
            <person name="Nosek J."/>
        </authorList>
    </citation>
    <scope>NUCLEOTIDE SEQUENCE</scope>
    <source>
        <strain evidence="22">NRRL Y-17630</strain>
    </source>
</reference>
<dbReference type="GO" id="GO:0016491">
    <property type="term" value="F:oxidoreductase activity"/>
    <property type="evidence" value="ECO:0007669"/>
    <property type="project" value="UniProtKB-KW"/>
</dbReference>
<dbReference type="GO" id="GO:0005743">
    <property type="term" value="C:mitochondrial inner membrane"/>
    <property type="evidence" value="ECO:0007669"/>
    <property type="project" value="UniProtKB-SubCell"/>
</dbReference>
<evidence type="ECO:0000256" key="8">
    <source>
        <dbReference type="ARBA" id="ARBA00022617"/>
    </source>
</evidence>
<evidence type="ECO:0000256" key="19">
    <source>
        <dbReference type="RuleBase" id="RU000369"/>
    </source>
</evidence>
<dbReference type="PRINTS" id="PR01165">
    <property type="entry name" value="CYCOXIDASEI"/>
</dbReference>
<dbReference type="SUPFAM" id="SSF81442">
    <property type="entry name" value="Cytochrome c oxidase subunit I-like"/>
    <property type="match status" value="1"/>
</dbReference>
<feature type="transmembrane region" description="Helical" evidence="20">
    <location>
        <begin position="346"/>
        <end position="369"/>
    </location>
</feature>
<dbReference type="Gene3D" id="1.20.210.10">
    <property type="entry name" value="Cytochrome c oxidase-like, subunit I domain"/>
    <property type="match status" value="1"/>
</dbReference>
<keyword evidence="10 19" id="KW-0812">Transmembrane</keyword>
<keyword evidence="19" id="KW-0999">Mitochondrion inner membrane</keyword>
<dbReference type="Pfam" id="PF00115">
    <property type="entry name" value="COX1"/>
    <property type="match status" value="1"/>
</dbReference>
<dbReference type="PANTHER" id="PTHR10422:SF18">
    <property type="entry name" value="CYTOCHROME C OXIDASE SUBUNIT 1"/>
    <property type="match status" value="1"/>
</dbReference>
<feature type="transmembrane region" description="Helical" evidence="20">
    <location>
        <begin position="313"/>
        <end position="334"/>
    </location>
</feature>
<keyword evidence="13 19" id="KW-0249">Electron transport</keyword>
<comment type="subunit">
    <text evidence="4">Component of the cytochrome c oxidase (complex IV, CIV), a multisubunit enzyme composed of a catalytic core of 3 subunits and several supernumerary subunits. The complex exists as a monomer or a dimer and forms supercomplexes (SCs) in the inner mitochondrial membrane with ubiquinol-cytochrome c oxidoreductase (cytochrome b-c1 complex, complex III, CIII).</text>
</comment>
<feature type="transmembrane region" description="Helical" evidence="20">
    <location>
        <begin position="252"/>
        <end position="271"/>
    </location>
</feature>
<feature type="transmembrane region" description="Helical" evidence="20">
    <location>
        <begin position="458"/>
        <end position="481"/>
    </location>
</feature>
<comment type="function">
    <text evidence="19">Component of the cytochrome c oxidase, the last enzyme in the mitochondrial electron transport chain which drives oxidative phosphorylation. The respiratory chain contains 3 multisubunit complexes succinate dehydrogenase (complex II, CII), ubiquinol-cytochrome c oxidoreductase (cytochrome b-c1 complex, complex III, CIII) and cytochrome c oxidase (complex IV, CIV), that cooperate to transfer electrons derived from NADH and succinate to molecular oxygen, creating an electrochemical gradient over the inner membrane that drives transmembrane transport and the ATP synthase. Cytochrome c oxidase is the component of the respiratory chain that catalyzes the reduction of oxygen to water. Electrons originating from reduced cytochrome c in the intermembrane space (IMS) are transferred via the dinuclear copper A center (CU(A)) of subunit 2 and heme A of subunit 1 to the active site in subunit 1, a binuclear center (BNC) formed by heme A3 and copper B (CU(B)). The BNC reduces molecular oxygen to 2 water molecules using 4 electrons from cytochrome c in the IMS and 4 protons from the mitochondrial matrix.</text>
</comment>
<keyword evidence="22" id="KW-0560">Oxidoreductase</keyword>
<keyword evidence="12" id="KW-1278">Translocase</keyword>
<keyword evidence="8 19" id="KW-0349">Heme</keyword>
<evidence type="ECO:0000256" key="10">
    <source>
        <dbReference type="ARBA" id="ARBA00022692"/>
    </source>
</evidence>
<evidence type="ECO:0000256" key="4">
    <source>
        <dbReference type="ARBA" id="ARBA00011164"/>
    </source>
</evidence>
<accession>A0A023UP41</accession>
<comment type="pathway">
    <text evidence="2 19">Energy metabolism; oxidative phosphorylation.</text>
</comment>
<feature type="transmembrane region" description="Helical" evidence="20">
    <location>
        <begin position="155"/>
        <end position="178"/>
    </location>
</feature>
<dbReference type="CDD" id="cd01663">
    <property type="entry name" value="Cyt_c_Oxidase_I"/>
    <property type="match status" value="1"/>
</dbReference>
<evidence type="ECO:0000256" key="12">
    <source>
        <dbReference type="ARBA" id="ARBA00022967"/>
    </source>
</evidence>
<comment type="catalytic activity">
    <reaction evidence="18">
        <text>4 Fe(II)-[cytochrome c] + O2 + 8 H(+)(in) = 4 Fe(III)-[cytochrome c] + 2 H2O + 4 H(+)(out)</text>
        <dbReference type="Rhea" id="RHEA:11436"/>
        <dbReference type="Rhea" id="RHEA-COMP:10350"/>
        <dbReference type="Rhea" id="RHEA-COMP:14399"/>
        <dbReference type="ChEBI" id="CHEBI:15377"/>
        <dbReference type="ChEBI" id="CHEBI:15378"/>
        <dbReference type="ChEBI" id="CHEBI:15379"/>
        <dbReference type="ChEBI" id="CHEBI:29033"/>
        <dbReference type="ChEBI" id="CHEBI:29034"/>
        <dbReference type="EC" id="7.1.1.9"/>
    </reaction>
    <physiologicalReaction direction="left-to-right" evidence="18">
        <dbReference type="Rhea" id="RHEA:11437"/>
    </physiologicalReaction>
</comment>
<proteinExistence type="inferred from homology"/>
<protein>
    <recommendedName>
        <fullName evidence="6 19">Cytochrome c oxidase subunit 1</fullName>
        <ecNumber evidence="5 19">7.1.1.9</ecNumber>
    </recommendedName>
</protein>
<dbReference type="PROSITE" id="PS00077">
    <property type="entry name" value="COX1_CUB"/>
    <property type="match status" value="1"/>
</dbReference>
<keyword evidence="7 19" id="KW-0813">Transport</keyword>
<dbReference type="InterPro" id="IPR000883">
    <property type="entry name" value="Cyt_C_Oxase_1"/>
</dbReference>
<evidence type="ECO:0000256" key="5">
    <source>
        <dbReference type="ARBA" id="ARBA00012949"/>
    </source>
</evidence>
<evidence type="ECO:0000313" key="22">
    <source>
        <dbReference type="EMBL" id="AHY04921.1"/>
    </source>
</evidence>
<dbReference type="FunFam" id="1.20.210.10:FF:000004">
    <property type="entry name" value="Cytochrome c oxidase subunit 1"/>
    <property type="match status" value="1"/>
</dbReference>
<evidence type="ECO:0000256" key="6">
    <source>
        <dbReference type="ARBA" id="ARBA00015947"/>
    </source>
</evidence>
<keyword evidence="16 19" id="KW-0186">Copper</keyword>
<dbReference type="PANTHER" id="PTHR10422">
    <property type="entry name" value="CYTOCHROME C OXIDASE SUBUNIT 1"/>
    <property type="match status" value="1"/>
</dbReference>
<dbReference type="PROSITE" id="PS50855">
    <property type="entry name" value="COX1"/>
    <property type="match status" value="1"/>
</dbReference>
<evidence type="ECO:0000256" key="18">
    <source>
        <dbReference type="ARBA" id="ARBA00049512"/>
    </source>
</evidence>
<keyword evidence="11 19" id="KW-0479">Metal-binding</keyword>
<evidence type="ECO:0000256" key="2">
    <source>
        <dbReference type="ARBA" id="ARBA00004673"/>
    </source>
</evidence>
<dbReference type="GO" id="GO:0020037">
    <property type="term" value="F:heme binding"/>
    <property type="evidence" value="ECO:0007669"/>
    <property type="project" value="InterPro"/>
</dbReference>
<evidence type="ECO:0000256" key="17">
    <source>
        <dbReference type="ARBA" id="ARBA00023136"/>
    </source>
</evidence>
<dbReference type="InterPro" id="IPR023616">
    <property type="entry name" value="Cyt_c_oxase-like_su1_dom"/>
</dbReference>
<dbReference type="InterPro" id="IPR033944">
    <property type="entry name" value="Cyt_c_oxase_su1_dom"/>
</dbReference>
<dbReference type="RefSeq" id="YP_009029662.1">
    <property type="nucleotide sequence ID" value="NC_024093.1"/>
</dbReference>
<feature type="transmembrane region" description="Helical" evidence="20">
    <location>
        <begin position="283"/>
        <end position="301"/>
    </location>
</feature>
<feature type="domain" description="Cytochrome oxidase subunit I profile" evidence="21">
    <location>
        <begin position="7"/>
        <end position="543"/>
    </location>
</feature>
<feature type="transmembrane region" description="Helical" evidence="20">
    <location>
        <begin position="190"/>
        <end position="212"/>
    </location>
</feature>
<evidence type="ECO:0000256" key="11">
    <source>
        <dbReference type="ARBA" id="ARBA00022723"/>
    </source>
</evidence>
<comment type="subcellular location">
    <subcellularLocation>
        <location evidence="1">Membrane</location>
        <topology evidence="1">Multi-pass membrane protein</topology>
    </subcellularLocation>
    <subcellularLocation>
        <location evidence="19">Mitochondrion inner membrane</location>
        <topology evidence="19">Multi-pass membrane protein</topology>
    </subcellularLocation>
</comment>
<keyword evidence="9 19" id="KW-0679">Respiratory chain</keyword>
<evidence type="ECO:0000256" key="7">
    <source>
        <dbReference type="ARBA" id="ARBA00022448"/>
    </source>
</evidence>
<dbReference type="InterPro" id="IPR036927">
    <property type="entry name" value="Cyt_c_oxase-like_su1_sf"/>
</dbReference>
<feature type="transmembrane region" description="Helical" evidence="20">
    <location>
        <begin position="111"/>
        <end position="135"/>
    </location>
</feature>
<dbReference type="GO" id="GO:0006123">
    <property type="term" value="P:mitochondrial electron transport, cytochrome c to oxygen"/>
    <property type="evidence" value="ECO:0007669"/>
    <property type="project" value="TreeGrafter"/>
</dbReference>
<comment type="similarity">
    <text evidence="3 19">Belongs to the heme-copper respiratory oxidase family.</text>
</comment>
<dbReference type="EC" id="7.1.1.9" evidence="5 19"/>
<dbReference type="EMBL" id="KJ459950">
    <property type="protein sequence ID" value="AHY04921.1"/>
    <property type="molecule type" value="Genomic_DNA"/>
</dbReference>
<sequence>MTNSNFKQFVTRWLFSTNCKDIAMLYLMLAVFSGLVGTGLSLIIRLELAGPTPQMLQNNGQVFNVVISAHAIFMIFFLVMPMAVGFFGNYLVPLMLGCADMSLARLNNISFWLLVPSVLLALASTLVESGAGTGWTVYPPLSSVQSHSGPSVDLVMFSLHISGMSSLLGSMNFMVTVMNMRTNGITYSKLTLFSWAMVMTSVLLLLSLPVLASGLTMLLTDRNFNTSFFEVASGGDPVLYQHLFWFFGHPEVYMLMMPGFGMVSHIVSAYAKKPVFGQLGMMYAMASIGFLGFCVWSHHMYVVGLDTDTRAYFTSATMMIAMPTGVKMFSWLATLYGGSLRFTTPFLYAMGFMFLFTMGGVTGVCLANASLDIAFHDTYYVVAHFHYVLSLGAVFSLFAGYYFWSPKMLGLYYNERLGQIQFTTFFIGANLTFMPLHFLGMQGMPRRMPNYPDAYLGWNYMASFGSMVSLVSLMLFFYIVYNQLVYGLENKNTVAVANLYEPDFMESNLMFTNENHSMKASSIEWITSTPPALHTFSSPALQS</sequence>
<evidence type="ECO:0000256" key="3">
    <source>
        <dbReference type="ARBA" id="ARBA00009578"/>
    </source>
</evidence>
<feature type="transmembrane region" description="Helical" evidence="20">
    <location>
        <begin position="381"/>
        <end position="404"/>
    </location>
</feature>
<evidence type="ECO:0000256" key="15">
    <source>
        <dbReference type="ARBA" id="ARBA00023004"/>
    </source>
</evidence>
<evidence type="ECO:0000256" key="20">
    <source>
        <dbReference type="SAM" id="Phobius"/>
    </source>
</evidence>
<keyword evidence="14 20" id="KW-1133">Transmembrane helix</keyword>
<geneLocation type="mitochondrion" evidence="22"/>
<evidence type="ECO:0000256" key="9">
    <source>
        <dbReference type="ARBA" id="ARBA00022660"/>
    </source>
</evidence>
<dbReference type="GO" id="GO:0004129">
    <property type="term" value="F:cytochrome-c oxidase activity"/>
    <property type="evidence" value="ECO:0007669"/>
    <property type="project" value="UniProtKB-EC"/>
</dbReference>
<gene>
    <name evidence="22" type="primary">cox1</name>
</gene>
<dbReference type="UniPathway" id="UPA00705"/>
<evidence type="ECO:0000256" key="13">
    <source>
        <dbReference type="ARBA" id="ARBA00022982"/>
    </source>
</evidence>
<name>A0A023UP41_9ASCO</name>
<organism evidence="22">
    <name type="scientific">Magnusiomyces ingens</name>
    <dbReference type="NCBI Taxonomy" id="44077"/>
    <lineage>
        <taxon>Eukaryota</taxon>
        <taxon>Fungi</taxon>
        <taxon>Dikarya</taxon>
        <taxon>Ascomycota</taxon>
        <taxon>Saccharomycotina</taxon>
        <taxon>Dipodascomycetes</taxon>
        <taxon>Dipodascales</taxon>
        <taxon>Dipodascaceae</taxon>
        <taxon>Magnusiomyces</taxon>
    </lineage>
</organism>
<feature type="transmembrane region" description="Helical" evidence="20">
    <location>
        <begin position="416"/>
        <end position="438"/>
    </location>
</feature>
<evidence type="ECO:0000256" key="16">
    <source>
        <dbReference type="ARBA" id="ARBA00023008"/>
    </source>
</evidence>
<evidence type="ECO:0000256" key="14">
    <source>
        <dbReference type="ARBA" id="ARBA00022989"/>
    </source>
</evidence>